<dbReference type="Proteomes" id="UP001153269">
    <property type="component" value="Unassembled WGS sequence"/>
</dbReference>
<accession>A0A9N7UVL8</accession>
<comment type="caution">
    <text evidence="1">The sequence shown here is derived from an EMBL/GenBank/DDBJ whole genome shotgun (WGS) entry which is preliminary data.</text>
</comment>
<name>A0A9N7UVL8_PLEPL</name>
<organism evidence="1 2">
    <name type="scientific">Pleuronectes platessa</name>
    <name type="common">European plaice</name>
    <dbReference type="NCBI Taxonomy" id="8262"/>
    <lineage>
        <taxon>Eukaryota</taxon>
        <taxon>Metazoa</taxon>
        <taxon>Chordata</taxon>
        <taxon>Craniata</taxon>
        <taxon>Vertebrata</taxon>
        <taxon>Euteleostomi</taxon>
        <taxon>Actinopterygii</taxon>
        <taxon>Neopterygii</taxon>
        <taxon>Teleostei</taxon>
        <taxon>Neoteleostei</taxon>
        <taxon>Acanthomorphata</taxon>
        <taxon>Carangaria</taxon>
        <taxon>Pleuronectiformes</taxon>
        <taxon>Pleuronectoidei</taxon>
        <taxon>Pleuronectidae</taxon>
        <taxon>Pleuronectes</taxon>
    </lineage>
</organism>
<evidence type="ECO:0000313" key="2">
    <source>
        <dbReference type="Proteomes" id="UP001153269"/>
    </source>
</evidence>
<reference evidence="1" key="1">
    <citation type="submission" date="2020-03" db="EMBL/GenBank/DDBJ databases">
        <authorList>
            <person name="Weist P."/>
        </authorList>
    </citation>
    <scope>NUCLEOTIDE SEQUENCE</scope>
</reference>
<protein>
    <submittedName>
        <fullName evidence="1">Uncharacterized protein</fullName>
    </submittedName>
</protein>
<gene>
    <name evidence="1" type="ORF">PLEPLA_LOCUS25120</name>
</gene>
<dbReference type="EMBL" id="CADEAL010001983">
    <property type="protein sequence ID" value="CAB1437087.1"/>
    <property type="molecule type" value="Genomic_DNA"/>
</dbReference>
<proteinExistence type="predicted"/>
<sequence>MRRRIISPLGVIEAGINVAHAQMCQARVEDKVRPWRVTSAGDQWAWVGHGVRLAREEDVSTLSCRTLTTLGPSVAEHPRSRRGALVNASLLDLSPGMRCLSRRR</sequence>
<dbReference type="AlphaFoldDB" id="A0A9N7UVL8"/>
<evidence type="ECO:0000313" key="1">
    <source>
        <dbReference type="EMBL" id="CAB1437087.1"/>
    </source>
</evidence>
<keyword evidence="2" id="KW-1185">Reference proteome</keyword>